<proteinExistence type="predicted"/>
<dbReference type="EMBL" id="RHFN01000001">
    <property type="protein sequence ID" value="ROU18336.1"/>
    <property type="molecule type" value="Genomic_DNA"/>
</dbReference>
<dbReference type="RefSeq" id="WP_123649971.1">
    <property type="nucleotide sequence ID" value="NZ_JBIMFB010000001.1"/>
</dbReference>
<reference evidence="1 2" key="1">
    <citation type="submission" date="2018-10" db="EMBL/GenBank/DDBJ databases">
        <title>Horizontal transference of carbapenem resistance between Klebsiella pneumoniae and Kluyvera ascorbata during abdominal infection: a case report.</title>
        <authorList>
            <person name="Raro O.H.F."/>
            <person name="Lima-Morales D."/>
            <person name="Barth A.L."/>
            <person name="Paim T.G.S."/>
            <person name="Mott M.P."/>
            <person name="Riche C.V.W."/>
            <person name="Teixeira U.F."/>
            <person name="Waechter F."/>
            <person name="Dias C.A.G."/>
        </authorList>
    </citation>
    <scope>NUCLEOTIDE SEQUENCE [LARGE SCALE GENOMIC DNA]</scope>
    <source>
        <strain evidence="1 2">OT2</strain>
    </source>
</reference>
<protein>
    <submittedName>
        <fullName evidence="1">Uncharacterized protein</fullName>
    </submittedName>
</protein>
<dbReference type="OrthoDB" id="1437448at2"/>
<accession>A0A3N2SF33</accession>
<organism evidence="1 2">
    <name type="scientific">Kluyvera ascorbata</name>
    <dbReference type="NCBI Taxonomy" id="51288"/>
    <lineage>
        <taxon>Bacteria</taxon>
        <taxon>Pseudomonadati</taxon>
        <taxon>Pseudomonadota</taxon>
        <taxon>Gammaproteobacteria</taxon>
        <taxon>Enterobacterales</taxon>
        <taxon>Enterobacteriaceae</taxon>
        <taxon>Kluyvera</taxon>
    </lineage>
</organism>
<name>A0A3N2SF33_9ENTR</name>
<evidence type="ECO:0000313" key="2">
    <source>
        <dbReference type="Proteomes" id="UP000268051"/>
    </source>
</evidence>
<evidence type="ECO:0000313" key="1">
    <source>
        <dbReference type="EMBL" id="ROU18336.1"/>
    </source>
</evidence>
<dbReference type="Proteomes" id="UP000268051">
    <property type="component" value="Unassembled WGS sequence"/>
</dbReference>
<dbReference type="AlphaFoldDB" id="A0A3N2SF33"/>
<sequence>MSSMIKINLVNTGNVPQKFFFFQTPAQYTGGSDIYSNSIQNVTLSPNGSFASSYTFLINTQFFAGVQQTFSAPQVGKQSGYLSSIRPINLTPSDPALASGNAVAFSNSESTWGLGAPSADQTAQKGAFRISAPTFDSNVNFINAGSAVQLNDGSIVLSSFTNLLPNQNVDCQPIQQFYVQTGGYTPGTVMNFSAASTTAALCDATTGNNDFNVIYNPDGTWSVTSGFAML</sequence>
<gene>
    <name evidence="1" type="ORF">EB837_00275</name>
</gene>
<comment type="caution">
    <text evidence="1">The sequence shown here is derived from an EMBL/GenBank/DDBJ whole genome shotgun (WGS) entry which is preliminary data.</text>
</comment>